<dbReference type="InterPro" id="IPR042279">
    <property type="entry name" value="Pep_M60_3"/>
</dbReference>
<name>A0A9Q0XU19_9SAUR</name>
<reference evidence="2" key="1">
    <citation type="journal article" date="2023" name="DNA Res.">
        <title>Chromosome-level genome assembly of Phrynocephalus forsythii using third-generation DNA sequencing and Hi-C analysis.</title>
        <authorList>
            <person name="Qi Y."/>
            <person name="Zhao W."/>
            <person name="Zhao Y."/>
            <person name="Niu C."/>
            <person name="Cao S."/>
            <person name="Zhang Y."/>
        </authorList>
    </citation>
    <scope>NUCLEOTIDE SEQUENCE</scope>
    <source>
        <tissue evidence="2">Muscle</tissue>
    </source>
</reference>
<organism evidence="2 3">
    <name type="scientific">Phrynocephalus forsythii</name>
    <dbReference type="NCBI Taxonomy" id="171643"/>
    <lineage>
        <taxon>Eukaryota</taxon>
        <taxon>Metazoa</taxon>
        <taxon>Chordata</taxon>
        <taxon>Craniata</taxon>
        <taxon>Vertebrata</taxon>
        <taxon>Euteleostomi</taxon>
        <taxon>Lepidosauria</taxon>
        <taxon>Squamata</taxon>
        <taxon>Bifurcata</taxon>
        <taxon>Unidentata</taxon>
        <taxon>Episquamata</taxon>
        <taxon>Toxicofera</taxon>
        <taxon>Iguania</taxon>
        <taxon>Acrodonta</taxon>
        <taxon>Agamidae</taxon>
        <taxon>Agaminae</taxon>
        <taxon>Phrynocephalus</taxon>
    </lineage>
</organism>
<protein>
    <recommendedName>
        <fullName evidence="1">Peptidase M60 domain-containing protein</fullName>
    </recommendedName>
</protein>
<dbReference type="PANTHER" id="PTHR15730:SF5">
    <property type="entry name" value="SI:CH211-210B2.2-RELATED"/>
    <property type="match status" value="1"/>
</dbReference>
<dbReference type="SMART" id="SM01276">
    <property type="entry name" value="M60-like"/>
    <property type="match status" value="1"/>
</dbReference>
<evidence type="ECO:0000313" key="2">
    <source>
        <dbReference type="EMBL" id="KAJ7329293.1"/>
    </source>
</evidence>
<proteinExistence type="predicted"/>
<dbReference type="Gene3D" id="1.10.390.30">
    <property type="entry name" value="Peptidase M60, enhancin-like domain 3"/>
    <property type="match status" value="1"/>
</dbReference>
<dbReference type="GO" id="GO:0005886">
    <property type="term" value="C:plasma membrane"/>
    <property type="evidence" value="ECO:0007669"/>
    <property type="project" value="TreeGrafter"/>
</dbReference>
<gene>
    <name evidence="2" type="ORF">JRQ81_015467</name>
</gene>
<dbReference type="InterPro" id="IPR051244">
    <property type="entry name" value="TCAF"/>
</dbReference>
<dbReference type="Pfam" id="PF17291">
    <property type="entry name" value="M60-like_N"/>
    <property type="match status" value="1"/>
</dbReference>
<dbReference type="OrthoDB" id="10260387at2759"/>
<dbReference type="Pfam" id="PF13402">
    <property type="entry name" value="Peptidase_M60"/>
    <property type="match status" value="1"/>
</dbReference>
<dbReference type="EMBL" id="JAPFRF010000006">
    <property type="protein sequence ID" value="KAJ7329293.1"/>
    <property type="molecule type" value="Genomic_DNA"/>
</dbReference>
<dbReference type="PANTHER" id="PTHR15730">
    <property type="entry name" value="EXPERIMENTAL AUTOIMMUNE PROSTATITIS ANTIGEN 2-RELATED"/>
    <property type="match status" value="1"/>
</dbReference>
<dbReference type="GO" id="GO:0090314">
    <property type="term" value="P:positive regulation of protein targeting to membrane"/>
    <property type="evidence" value="ECO:0007669"/>
    <property type="project" value="TreeGrafter"/>
</dbReference>
<dbReference type="Gene3D" id="3.40.390.80">
    <property type="entry name" value="Peptidase M60, enhancin-like domain 2"/>
    <property type="match status" value="1"/>
</dbReference>
<dbReference type="FunFam" id="3.40.390.80:FF:000001">
    <property type="entry name" value="TRPM8 channel-associated factor 1"/>
    <property type="match status" value="1"/>
</dbReference>
<dbReference type="GO" id="GO:0044325">
    <property type="term" value="F:transmembrane transporter binding"/>
    <property type="evidence" value="ECO:0007669"/>
    <property type="project" value="TreeGrafter"/>
</dbReference>
<feature type="domain" description="Peptidase M60" evidence="1">
    <location>
        <begin position="314"/>
        <end position="612"/>
    </location>
</feature>
<accession>A0A9Q0XU19</accession>
<keyword evidence="3" id="KW-1185">Reference proteome</keyword>
<dbReference type="InterPro" id="IPR035423">
    <property type="entry name" value="M60-like_N"/>
</dbReference>
<dbReference type="AlphaFoldDB" id="A0A9Q0XU19"/>
<evidence type="ECO:0000259" key="1">
    <source>
        <dbReference type="PROSITE" id="PS51723"/>
    </source>
</evidence>
<dbReference type="Proteomes" id="UP001142489">
    <property type="component" value="Unassembled WGS sequence"/>
</dbReference>
<evidence type="ECO:0000313" key="3">
    <source>
        <dbReference type="Proteomes" id="UP001142489"/>
    </source>
</evidence>
<dbReference type="InterPro" id="IPR031161">
    <property type="entry name" value="Peptidase_M60_dom"/>
</dbReference>
<sequence>MPRIPLITRHGLDIQTDLNTLLNGVTKFHIQDSIPSRLLTHGVLAFPISMTDSYQTFLAAAFYGRGRVVVAAHESLLDMESTEQFLLNAIHWLTAGKGGNVGIGGKFKGLHSMLKKARIPCEFTSLKEGLSVYCCTAYSDDERGEIHEFVSEGGGLLIGGQAWYWSSQHPGSRAMADFPGNKILNKFGIGITEETITNKTYSAGQGRDAVSSYHFRKALAQFREHALDSSWLKMLAKDSSTFLDIPAANSPPFSSVHEDMADMLQLRRIPDVCASNPISSSSEEALLLHLAWGLYNTGSMAQTIWIDGTNDGEEAWRSTGLYLFPSKMATLVFPSIAMEAKFQVQIGSHSDNLSNAEELKRPPVVVRRFHITSQRMEVSSLWGGLLYIIVPRKSSAGSIYVTVEGATMAPYFKHGETSVNDWKDTIRHYAAPWAELETSDIILTVPSDEVRKLDDPEALLSTWEKMMNAVAQLASIPALPRPERIVTDVQISVGWMHSGYPIMSNVGAMQEIMDMQAFQTKGTWGPIHELGHNQQRREWEFPPHTTEATCNLWSVYVNETVLHIPREKAHPELLPHCRQARIKNYIQQGAKLENFTLFTALEPYLQLQEAFGWEPYKHIFAKYRTMTDILG</sequence>
<comment type="caution">
    <text evidence="2">The sequence shown here is derived from an EMBL/GenBank/DDBJ whole genome shotgun (WGS) entry which is preliminary data.</text>
</comment>
<dbReference type="PROSITE" id="PS51723">
    <property type="entry name" value="PEPTIDASE_M60"/>
    <property type="match status" value="1"/>
</dbReference>